<reference evidence="8" key="2">
    <citation type="submission" date="2021-04" db="EMBL/GenBank/DDBJ databases">
        <authorList>
            <person name="Gilroy R."/>
        </authorList>
    </citation>
    <scope>NUCLEOTIDE SEQUENCE</scope>
    <source>
        <strain evidence="8">14324</strain>
    </source>
</reference>
<dbReference type="InterPro" id="IPR052176">
    <property type="entry name" value="Glycosyl_Hydrlase_43_Enz"/>
</dbReference>
<dbReference type="PANTHER" id="PTHR43772:SF2">
    <property type="entry name" value="PUTATIVE (AFU_ORTHOLOGUE AFUA_2G04480)-RELATED"/>
    <property type="match status" value="1"/>
</dbReference>
<keyword evidence="2" id="KW-0624">Polysaccharide degradation</keyword>
<dbReference type="SUPFAM" id="SSF75005">
    <property type="entry name" value="Arabinanase/levansucrase/invertase"/>
    <property type="match status" value="1"/>
</dbReference>
<evidence type="ECO:0000256" key="6">
    <source>
        <dbReference type="PIRSR" id="PIRSR606710-2"/>
    </source>
</evidence>
<dbReference type="InterPro" id="IPR006710">
    <property type="entry name" value="Glyco_hydro_43"/>
</dbReference>
<proteinExistence type="inferred from homology"/>
<dbReference type="InterPro" id="IPR023296">
    <property type="entry name" value="Glyco_hydro_beta-prop_sf"/>
</dbReference>
<reference evidence="8" key="1">
    <citation type="journal article" date="2021" name="PeerJ">
        <title>Extensive microbial diversity within the chicken gut microbiome revealed by metagenomics and culture.</title>
        <authorList>
            <person name="Gilroy R."/>
            <person name="Ravi A."/>
            <person name="Getino M."/>
            <person name="Pursley I."/>
            <person name="Horton D.L."/>
            <person name="Alikhan N.F."/>
            <person name="Baker D."/>
            <person name="Gharbi K."/>
            <person name="Hall N."/>
            <person name="Watson M."/>
            <person name="Adriaenssens E.M."/>
            <person name="Foster-Nyarko E."/>
            <person name="Jarju S."/>
            <person name="Secka A."/>
            <person name="Antonio M."/>
            <person name="Oren A."/>
            <person name="Chaudhuri R.R."/>
            <person name="La Ragione R."/>
            <person name="Hildebrand F."/>
            <person name="Pallen M.J."/>
        </authorList>
    </citation>
    <scope>NUCLEOTIDE SEQUENCE</scope>
    <source>
        <strain evidence="8">14324</strain>
    </source>
</reference>
<protein>
    <submittedName>
        <fullName evidence="8">Family 43 glycosylhydrolase</fullName>
    </submittedName>
</protein>
<sequence length="510" mass="57764">MSKKQVFNPYLPSFEYIPDGEPHVFGNRIYLYGSHDRFRGAGFCLNDYVCYSADVNDLTEWKYEGVIYKKEQDPRNQNIPKDAPELPFLFGIMPQAPEDVNPRGIHAMWAPDVVQGLDGRYYLYYCLDFLPEIAVAVCEEPAGKYEFYGFVKHKDGTPLGVKEGDLLQFDPGIFIDEDRTIYLYSGNAPISLEVVNENQASQVMELEEDMLTLKGEPKRLMPDVRNSQGTGYEGHEFFEASSIRKIHGKYYFVYSSVRSHELCYAVSDKPDEGYQYGGTLVDIGDIFLNGRTEEEAVNCLGNTHGGIEKAGDQWYVFYHRQTNRTNFSRQGCAEKIYFDEKGKISQAEVTSCGLNDGPLEGKGFYPARICCHLTSAKGAAFSHPDDMKMDYPYLTQDVLDMDPTEEWIRKDKEEPVQYIKNMQDGSTAGYKYFDLRDTQAICLQVRGNASGTIEIRTSVRGERIGTIPADVSSDQWKEIEGALQKGGSRDGLYFTYKGTGTLDLRGFTLK</sequence>
<keyword evidence="2" id="KW-0858">Xylan degradation</keyword>
<keyword evidence="3 7" id="KW-0378">Hydrolase</keyword>
<evidence type="ECO:0000313" key="9">
    <source>
        <dbReference type="Proteomes" id="UP000824041"/>
    </source>
</evidence>
<dbReference type="CDD" id="cd18620">
    <property type="entry name" value="GH43_XylA-like"/>
    <property type="match status" value="1"/>
</dbReference>
<dbReference type="Gene3D" id="2.115.10.20">
    <property type="entry name" value="Glycosyl hydrolase domain, family 43"/>
    <property type="match status" value="1"/>
</dbReference>
<evidence type="ECO:0000313" key="8">
    <source>
        <dbReference type="EMBL" id="HIZ22133.1"/>
    </source>
</evidence>
<evidence type="ECO:0000256" key="1">
    <source>
        <dbReference type="ARBA" id="ARBA00009865"/>
    </source>
</evidence>
<dbReference type="Pfam" id="PF04616">
    <property type="entry name" value="Glyco_hydro_43"/>
    <property type="match status" value="1"/>
</dbReference>
<keyword evidence="5 7" id="KW-0326">Glycosidase</keyword>
<dbReference type="AlphaFoldDB" id="A0A9D2DS95"/>
<gene>
    <name evidence="8" type="ORF">IAA21_04950</name>
</gene>
<accession>A0A9D2DS95</accession>
<evidence type="ECO:0000256" key="5">
    <source>
        <dbReference type="ARBA" id="ARBA00023295"/>
    </source>
</evidence>
<feature type="site" description="Important for catalytic activity, responsible for pKa modulation of the active site Glu and correct orientation of both the proton donor and substrate" evidence="6">
    <location>
        <position position="170"/>
    </location>
</feature>
<dbReference type="EMBL" id="DXBU01000067">
    <property type="protein sequence ID" value="HIZ22133.1"/>
    <property type="molecule type" value="Genomic_DNA"/>
</dbReference>
<organism evidence="8 9">
    <name type="scientific">Candidatus Blautia faecigallinarum</name>
    <dbReference type="NCBI Taxonomy" id="2838488"/>
    <lineage>
        <taxon>Bacteria</taxon>
        <taxon>Bacillati</taxon>
        <taxon>Bacillota</taxon>
        <taxon>Clostridia</taxon>
        <taxon>Lachnospirales</taxon>
        <taxon>Lachnospiraceae</taxon>
        <taxon>Blautia</taxon>
    </lineage>
</organism>
<keyword evidence="4" id="KW-0119">Carbohydrate metabolism</keyword>
<evidence type="ECO:0000256" key="2">
    <source>
        <dbReference type="ARBA" id="ARBA00022651"/>
    </source>
</evidence>
<evidence type="ECO:0000256" key="3">
    <source>
        <dbReference type="ARBA" id="ARBA00022801"/>
    </source>
</evidence>
<evidence type="ECO:0000256" key="4">
    <source>
        <dbReference type="ARBA" id="ARBA00023277"/>
    </source>
</evidence>
<comment type="similarity">
    <text evidence="1 7">Belongs to the glycosyl hydrolase 43 family.</text>
</comment>
<dbReference type="Proteomes" id="UP000824041">
    <property type="component" value="Unassembled WGS sequence"/>
</dbReference>
<dbReference type="PANTHER" id="PTHR43772">
    <property type="entry name" value="ENDO-1,4-BETA-XYLANASE"/>
    <property type="match status" value="1"/>
</dbReference>
<evidence type="ECO:0000256" key="7">
    <source>
        <dbReference type="RuleBase" id="RU361187"/>
    </source>
</evidence>
<dbReference type="CDD" id="cd04084">
    <property type="entry name" value="CBM6_xylanase-like"/>
    <property type="match status" value="1"/>
</dbReference>
<dbReference type="Gene3D" id="2.60.120.260">
    <property type="entry name" value="Galactose-binding domain-like"/>
    <property type="match status" value="1"/>
</dbReference>
<dbReference type="GO" id="GO:0004553">
    <property type="term" value="F:hydrolase activity, hydrolyzing O-glycosyl compounds"/>
    <property type="evidence" value="ECO:0007669"/>
    <property type="project" value="InterPro"/>
</dbReference>
<name>A0A9D2DS95_9FIRM</name>
<dbReference type="GO" id="GO:0045493">
    <property type="term" value="P:xylan catabolic process"/>
    <property type="evidence" value="ECO:0007669"/>
    <property type="project" value="UniProtKB-KW"/>
</dbReference>
<comment type="caution">
    <text evidence="8">The sequence shown here is derived from an EMBL/GenBank/DDBJ whole genome shotgun (WGS) entry which is preliminary data.</text>
</comment>